<proteinExistence type="predicted"/>
<reference evidence="1 2" key="1">
    <citation type="submission" date="2017-04" db="EMBL/GenBank/DDBJ databases">
        <title>Weissella cibaria strain m2 complete genome.</title>
        <authorList>
            <person name="Pan Q."/>
            <person name="Tan M."/>
            <person name="Yao F."/>
            <person name="Su S."/>
        </authorList>
    </citation>
    <scope>NUCLEOTIDE SEQUENCE [LARGE SCALE GENOMIC DNA]</scope>
    <source>
        <strain evidence="1 2">M2</strain>
    </source>
</reference>
<evidence type="ECO:0000313" key="1">
    <source>
        <dbReference type="EMBL" id="AWF95612.1"/>
    </source>
</evidence>
<protein>
    <submittedName>
        <fullName evidence="1">Uncharacterized protein</fullName>
    </submittedName>
</protein>
<name>A0A2S1KRI6_9LACO</name>
<accession>A0A2S1KRI6</accession>
<dbReference type="AlphaFoldDB" id="A0A2S1KRI6"/>
<sequence length="96" mass="11402">MKEHQRKKERFMYLPETTVRGWFMILTNKPLFTEIERDGYVIKNIGPNMISVIGKETVNKEVGQWLFRSDFIEGDPHQNKEIIEDKQANETQLSLF</sequence>
<organism evidence="1 2">
    <name type="scientific">Weissella cibaria</name>
    <dbReference type="NCBI Taxonomy" id="137591"/>
    <lineage>
        <taxon>Bacteria</taxon>
        <taxon>Bacillati</taxon>
        <taxon>Bacillota</taxon>
        <taxon>Bacilli</taxon>
        <taxon>Lactobacillales</taxon>
        <taxon>Lactobacillaceae</taxon>
        <taxon>Weissella</taxon>
    </lineage>
</organism>
<dbReference type="Proteomes" id="UP000244870">
    <property type="component" value="Chromosome"/>
</dbReference>
<evidence type="ECO:0000313" key="2">
    <source>
        <dbReference type="Proteomes" id="UP000244870"/>
    </source>
</evidence>
<gene>
    <name evidence="1" type="ORF">B6254_1207</name>
</gene>
<dbReference type="EMBL" id="CP020928">
    <property type="protein sequence ID" value="AWF95612.1"/>
    <property type="molecule type" value="Genomic_DNA"/>
</dbReference>